<name>A0ABN6QBV0_NOSCO</name>
<evidence type="ECO:0000313" key="1">
    <source>
        <dbReference type="EMBL" id="BDI20611.1"/>
    </source>
</evidence>
<sequence>MASPGRSKNLVAKAAKVIITLEELFTIYLNKGLDINLSLTNIFSDIF</sequence>
<organism evidence="1 2">
    <name type="scientific">Nostoc cf. commune SO-36</name>
    <dbReference type="NCBI Taxonomy" id="449208"/>
    <lineage>
        <taxon>Bacteria</taxon>
        <taxon>Bacillati</taxon>
        <taxon>Cyanobacteriota</taxon>
        <taxon>Cyanophyceae</taxon>
        <taxon>Nostocales</taxon>
        <taxon>Nostocaceae</taxon>
        <taxon>Nostoc</taxon>
    </lineage>
</organism>
<evidence type="ECO:0000313" key="2">
    <source>
        <dbReference type="Proteomes" id="UP001055453"/>
    </source>
</evidence>
<accession>A0ABN6QBV0</accession>
<protein>
    <submittedName>
        <fullName evidence="1">Uncharacterized protein</fullName>
    </submittedName>
</protein>
<keyword evidence="1" id="KW-0614">Plasmid</keyword>
<keyword evidence="2" id="KW-1185">Reference proteome</keyword>
<gene>
    <name evidence="1" type="ORF">ANSO36C_64130</name>
</gene>
<dbReference type="EMBL" id="AP025733">
    <property type="protein sequence ID" value="BDI20611.1"/>
    <property type="molecule type" value="Genomic_DNA"/>
</dbReference>
<proteinExistence type="predicted"/>
<dbReference type="Proteomes" id="UP001055453">
    <property type="component" value="Plasmid pANSO36A"/>
</dbReference>
<reference evidence="1" key="1">
    <citation type="submission" date="2022-04" db="EMBL/GenBank/DDBJ databases">
        <title>Complete genome sequence of a cyanobacterium, Nostoc sp. SO-36, isolated in Antarctica.</title>
        <authorList>
            <person name="Kanesaki Y."/>
            <person name="Effendi D."/>
            <person name="Sakamoto T."/>
            <person name="Ohtani S."/>
            <person name="Awai K."/>
        </authorList>
    </citation>
    <scope>NUCLEOTIDE SEQUENCE</scope>
    <source>
        <strain evidence="1">SO-36</strain>
        <plasmid evidence="1">pANSO36A</plasmid>
    </source>
</reference>
<geneLocation type="plasmid" evidence="1 2">
    <name>pANSO36A</name>
</geneLocation>